<dbReference type="InterPro" id="IPR036770">
    <property type="entry name" value="Ankyrin_rpt-contain_sf"/>
</dbReference>
<feature type="compositionally biased region" description="Basic and acidic residues" evidence="4">
    <location>
        <begin position="220"/>
        <end position="230"/>
    </location>
</feature>
<dbReference type="Gene3D" id="3.40.50.300">
    <property type="entry name" value="P-loop containing nucleotide triphosphate hydrolases"/>
    <property type="match status" value="1"/>
</dbReference>
<dbReference type="Proteomes" id="UP001370758">
    <property type="component" value="Unassembled WGS sequence"/>
</dbReference>
<evidence type="ECO:0000256" key="2">
    <source>
        <dbReference type="ARBA" id="ARBA00023043"/>
    </source>
</evidence>
<feature type="repeat" description="ANK" evidence="3">
    <location>
        <begin position="910"/>
        <end position="942"/>
    </location>
</feature>
<dbReference type="InterPro" id="IPR002110">
    <property type="entry name" value="Ankyrin_rpt"/>
</dbReference>
<feature type="domain" description="Nucleoside phosphorylase" evidence="5">
    <location>
        <begin position="226"/>
        <end position="292"/>
    </location>
</feature>
<dbReference type="PROSITE" id="PS50088">
    <property type="entry name" value="ANK_REPEAT"/>
    <property type="match status" value="13"/>
</dbReference>
<feature type="domain" description="GPI inositol-deacylase winged helix" evidence="6">
    <location>
        <begin position="642"/>
        <end position="729"/>
    </location>
</feature>
<dbReference type="PANTHER" id="PTHR24198:SF165">
    <property type="entry name" value="ANKYRIN REPEAT-CONTAINING PROTEIN-RELATED"/>
    <property type="match status" value="1"/>
</dbReference>
<dbReference type="InterPro" id="IPR035994">
    <property type="entry name" value="Nucleoside_phosphorylase_sf"/>
</dbReference>
<feature type="compositionally biased region" description="Basic and acidic residues" evidence="4">
    <location>
        <begin position="1817"/>
        <end position="1829"/>
    </location>
</feature>
<dbReference type="Pfam" id="PF24883">
    <property type="entry name" value="NPHP3_N"/>
    <property type="match status" value="1"/>
</dbReference>
<evidence type="ECO:0000256" key="4">
    <source>
        <dbReference type="SAM" id="MobiDB-lite"/>
    </source>
</evidence>
<dbReference type="GO" id="GO:0003824">
    <property type="term" value="F:catalytic activity"/>
    <property type="evidence" value="ECO:0007669"/>
    <property type="project" value="InterPro"/>
</dbReference>
<dbReference type="PROSITE" id="PS50297">
    <property type="entry name" value="ANK_REP_REGION"/>
    <property type="match status" value="11"/>
</dbReference>
<dbReference type="SUPFAM" id="SSF53167">
    <property type="entry name" value="Purine and uridine phosphorylases"/>
    <property type="match status" value="1"/>
</dbReference>
<dbReference type="Gene3D" id="3.40.50.1580">
    <property type="entry name" value="Nucleoside phosphorylase domain"/>
    <property type="match status" value="1"/>
</dbReference>
<feature type="repeat" description="ANK" evidence="3">
    <location>
        <begin position="1689"/>
        <end position="1721"/>
    </location>
</feature>
<proteinExistence type="predicted"/>
<reference evidence="8 9" key="1">
    <citation type="submission" date="2023-08" db="EMBL/GenBank/DDBJ databases">
        <authorList>
            <person name="Palmer J.M."/>
        </authorList>
    </citation>
    <scope>NUCLEOTIDE SEQUENCE [LARGE SCALE GENOMIC DNA]</scope>
    <source>
        <strain evidence="8 9">TWF481</strain>
    </source>
</reference>
<keyword evidence="2 3" id="KW-0040">ANK repeat</keyword>
<dbReference type="GO" id="GO:0009116">
    <property type="term" value="P:nucleoside metabolic process"/>
    <property type="evidence" value="ECO:0007669"/>
    <property type="project" value="InterPro"/>
</dbReference>
<evidence type="ECO:0000259" key="5">
    <source>
        <dbReference type="Pfam" id="PF01048"/>
    </source>
</evidence>
<feature type="repeat" description="ANK" evidence="3">
    <location>
        <begin position="1136"/>
        <end position="1168"/>
    </location>
</feature>
<name>A0AAV9W6S6_9PEZI</name>
<evidence type="ECO:0000313" key="9">
    <source>
        <dbReference type="Proteomes" id="UP001370758"/>
    </source>
</evidence>
<dbReference type="PRINTS" id="PR01415">
    <property type="entry name" value="ANKYRIN"/>
</dbReference>
<sequence length="1861" mass="205839">MALGVVKQEPLTRSHNDYVIAWISALAIESAAATMMLDEEHDDLDVAGNDSNTYTLGRIGAHNVVMACANEPGGVAASTLGSNIMKTFPNVRYILMVGIGGGIPSSKYPVRLGDIVVSEPTGRSPGVVQSDFGKWGPDGITPTGSLNKPHVGLVRVMGVMKREQLLGRSKIHGLVKHLNLQEGMEEDELWGYQGRENDPLYREDSQARRSRPCPQCKSQRGAEIHSPDPKVHYGTIASGNQVIKSRAQRDRIGDQLGACCVEMEAFGLMDNFPCLVIRGISDYADEHKNDRWQGYASVTAAAYAKELVTRIPSMEIENTPKMGQQMQNLSLRLDGIEEGIHEIKQDRNDLLKNEICEWLSPLQPAVKHEDTRNRLIQGTSTSLLEEFKKWRENHESFLLFALGIPGAGKTKSMSVLIDYLLQASQDAPKIGVAYVYMDINDRSSQTMEKVIGAIIKQLLRSSSKTPLFVEEAWRKRQDGISMDGRIEMLHEVCQEFDETFICIDALDEYTNPAEICKYFKPSGRTKFRLICTGREHIQSIVTTHLEESTVQIFRIRAQEPDIKAFIKREIDDARRLGDMPINSVLENEIVKKILELSDGVFLIPVLHIKLVLGESANLGERTITDCKNNLQSLQSGLNSAIDKMVERIENRELATSILAWVWLAARPLTVDELLHALAVRPGDETLNRESLYRPKTFLRCCLGMVTVDTETKTVRFFHSSLKDYFAERGSALGQAVEKCHAYIARTCLTYIQFQPICKKVSLQTKDQFVISEAQILPANPLLGYSSWNWGHHLRKSGQEDEELVELARGYIFRDPQERYWSHRQFCKHIMADYPGSDEEPFLLSFSEWHTIAFYGIFSLLVGQEPSTRQLDSKDSKFGRPPISWAAAEGHEKVVGGFLSRGADPDLKDYRKRTALLHAAANGHKTVVKILLENNVDINARDVSGGTALHWAALGGHRDIISLLLDNGANIHTEDVYGGTPLAWSIEAHSPTPDVIRLLLANSAEFDYAYGAIAGSITAIFALATHNDFQMEYLVELRGMAKKKYIEEGLLAKSIATLRSYFATEKRPPAPNRDHKEIYNMMASFQHTNRFTTVSWALDKAEDQKITPLSRSLELGNVVAAELLLEKGANPDSLDSNCRTPLSHAAEGGMINMVKLLLEKGADIDRSDSAGRTPLSYAVAEPLPDRPIDMILAGKAERPDKGTMEQVARILLEKGANINAIDKNGRTLLSHAAENGHVAIMKLLLRYKDVDPDSKDNSGRSPLSYAAANKDKKPAELLLREKSVNPDLQDNSGRTPLSHAAEACETKATVVLLLERNVKLDVEDDEGKTPLSYATERGHGEVTKMLVERGSDPEKKDRKGLSPFYISIREGDKDIVDLMLPKCDLNLDLNVKLSQDSGRRWSLLFSASRMGSTALVNALLDKYPNLDVNSPDERGVVPLMLAAFAGHSNVVRQLLDKGALPDIKTEGGMTPLIAAVYNGHTDAVKTLLENGAKPDSQKPYSFGPLSAAAILGKEAEAELLINFGADVNGQSFKGETPLHNSAYGGFDSMTKLFLDRGADPNLTTYESSDMALIFAVEKGHGHVIKTLLNNGANPYQKRKEGLTAMCRAVELGRGDILSIFFENGVDRVLWAVQVRHSDPEFPLLDEINGATDATDFDGRTALSHAVGVGSEKITKLLLAQGVSLGIPDNNGRTALFYAIDSGEEGVVTLLIEAGCSLKHKDNSRSTPLLHATATGKESMVQILLENGADIKAKNDEGKTALQIAVDKGFQGISQVLLTRHGGPYDRDNFHVCQKCLQTTARCILVEDKANHNIAGQKRRLEEPGSEDEIRQRKRSYSPRREGEQEIKQEIKQEYLPDSLSTL</sequence>
<feature type="repeat" description="ANK" evidence="3">
    <location>
        <begin position="1103"/>
        <end position="1135"/>
    </location>
</feature>
<dbReference type="SMART" id="SM00248">
    <property type="entry name" value="ANK"/>
    <property type="match status" value="23"/>
</dbReference>
<keyword evidence="9" id="KW-1185">Reference proteome</keyword>
<feature type="domain" description="Nephrocystin 3-like N-terminal" evidence="7">
    <location>
        <begin position="385"/>
        <end position="534"/>
    </location>
</feature>
<accession>A0AAV9W6S6</accession>
<feature type="region of interest" description="Disordered" evidence="4">
    <location>
        <begin position="201"/>
        <end position="230"/>
    </location>
</feature>
<feature type="repeat" description="ANK" evidence="3">
    <location>
        <begin position="1325"/>
        <end position="1357"/>
    </location>
</feature>
<feature type="repeat" description="ANK" evidence="3">
    <location>
        <begin position="1656"/>
        <end position="1688"/>
    </location>
</feature>
<feature type="repeat" description="ANK" evidence="3">
    <location>
        <begin position="943"/>
        <end position="975"/>
    </location>
</feature>
<organism evidence="8 9">
    <name type="scientific">Arthrobotrys musiformis</name>
    <dbReference type="NCBI Taxonomy" id="47236"/>
    <lineage>
        <taxon>Eukaryota</taxon>
        <taxon>Fungi</taxon>
        <taxon>Dikarya</taxon>
        <taxon>Ascomycota</taxon>
        <taxon>Pezizomycotina</taxon>
        <taxon>Orbiliomycetes</taxon>
        <taxon>Orbiliales</taxon>
        <taxon>Orbiliaceae</taxon>
        <taxon>Arthrobotrys</taxon>
    </lineage>
</organism>
<keyword evidence="1" id="KW-0677">Repeat</keyword>
<protein>
    <recommendedName>
        <fullName evidence="10">Nucleoside phosphorylase domain-containing protein</fullName>
    </recommendedName>
</protein>
<feature type="repeat" description="ANK" evidence="3">
    <location>
        <begin position="1532"/>
        <end position="1564"/>
    </location>
</feature>
<feature type="compositionally biased region" description="Basic and acidic residues" evidence="4">
    <location>
        <begin position="1837"/>
        <end position="1853"/>
    </location>
</feature>
<evidence type="ECO:0000256" key="1">
    <source>
        <dbReference type="ARBA" id="ARBA00022737"/>
    </source>
</evidence>
<feature type="repeat" description="ANK" evidence="3">
    <location>
        <begin position="877"/>
        <end position="909"/>
    </location>
</feature>
<evidence type="ECO:0000313" key="8">
    <source>
        <dbReference type="EMBL" id="KAK6503298.1"/>
    </source>
</evidence>
<dbReference type="SUPFAM" id="SSF48403">
    <property type="entry name" value="Ankyrin repeat"/>
    <property type="match status" value="3"/>
</dbReference>
<dbReference type="PANTHER" id="PTHR24198">
    <property type="entry name" value="ANKYRIN REPEAT AND PROTEIN KINASE DOMAIN-CONTAINING PROTEIN"/>
    <property type="match status" value="1"/>
</dbReference>
<feature type="repeat" description="ANK" evidence="3">
    <location>
        <begin position="1291"/>
        <end position="1324"/>
    </location>
</feature>
<feature type="region of interest" description="Disordered" evidence="4">
    <location>
        <begin position="1813"/>
        <end position="1861"/>
    </location>
</feature>
<dbReference type="Pfam" id="PF01048">
    <property type="entry name" value="PNP_UDP_1"/>
    <property type="match status" value="1"/>
</dbReference>
<evidence type="ECO:0008006" key="10">
    <source>
        <dbReference type="Google" id="ProtNLM"/>
    </source>
</evidence>
<dbReference type="InterPro" id="IPR054471">
    <property type="entry name" value="GPIID_WHD"/>
</dbReference>
<dbReference type="EMBL" id="JAVHJL010000005">
    <property type="protein sequence ID" value="KAK6503298.1"/>
    <property type="molecule type" value="Genomic_DNA"/>
</dbReference>
<dbReference type="Pfam" id="PF22939">
    <property type="entry name" value="WHD_GPIID"/>
    <property type="match status" value="1"/>
</dbReference>
<feature type="repeat" description="ANK" evidence="3">
    <location>
        <begin position="1722"/>
        <end position="1754"/>
    </location>
</feature>
<feature type="repeat" description="ANK" evidence="3">
    <location>
        <begin position="1433"/>
        <end position="1465"/>
    </location>
</feature>
<evidence type="ECO:0000256" key="3">
    <source>
        <dbReference type="PROSITE-ProRule" id="PRU00023"/>
    </source>
</evidence>
<dbReference type="InterPro" id="IPR000845">
    <property type="entry name" value="Nucleoside_phosphorylase_d"/>
</dbReference>
<dbReference type="InterPro" id="IPR056884">
    <property type="entry name" value="NPHP3-like_N"/>
</dbReference>
<dbReference type="Pfam" id="PF13637">
    <property type="entry name" value="Ank_4"/>
    <property type="match status" value="2"/>
</dbReference>
<evidence type="ECO:0000259" key="7">
    <source>
        <dbReference type="Pfam" id="PF24883"/>
    </source>
</evidence>
<feature type="repeat" description="ANK" evidence="3">
    <location>
        <begin position="1466"/>
        <end position="1498"/>
    </location>
</feature>
<dbReference type="Gene3D" id="1.25.40.20">
    <property type="entry name" value="Ankyrin repeat-containing domain"/>
    <property type="match status" value="4"/>
</dbReference>
<dbReference type="InterPro" id="IPR027417">
    <property type="entry name" value="P-loop_NTPase"/>
</dbReference>
<evidence type="ECO:0000259" key="6">
    <source>
        <dbReference type="Pfam" id="PF22939"/>
    </source>
</evidence>
<dbReference type="Pfam" id="PF00023">
    <property type="entry name" value="Ank"/>
    <property type="match status" value="2"/>
</dbReference>
<gene>
    <name evidence="8" type="ORF">TWF481_008325</name>
</gene>
<comment type="caution">
    <text evidence="8">The sequence shown here is derived from an EMBL/GenBank/DDBJ whole genome shotgun (WGS) entry which is preliminary data.</text>
</comment>
<dbReference type="Pfam" id="PF12796">
    <property type="entry name" value="Ank_2"/>
    <property type="match status" value="4"/>
</dbReference>